<reference evidence="1" key="1">
    <citation type="journal article" date="2021" name="Proc. Natl. Acad. Sci. U.S.A.">
        <title>A Catalog of Tens of Thousands of Viruses from Human Metagenomes Reveals Hidden Associations with Chronic Diseases.</title>
        <authorList>
            <person name="Tisza M.J."/>
            <person name="Buck C.B."/>
        </authorList>
    </citation>
    <scope>NUCLEOTIDE SEQUENCE</scope>
    <source>
        <strain evidence="1">CtXof7</strain>
    </source>
</reference>
<dbReference type="EMBL" id="BK032594">
    <property type="protein sequence ID" value="DAF50207.1"/>
    <property type="molecule type" value="Genomic_DNA"/>
</dbReference>
<accession>A0A8S5SHS5</accession>
<proteinExistence type="predicted"/>
<protein>
    <submittedName>
        <fullName evidence="1">Tail completion protein</fullName>
    </submittedName>
</protein>
<organism evidence="1">
    <name type="scientific">Siphoviridae sp. ctXof7</name>
    <dbReference type="NCBI Taxonomy" id="2827888"/>
    <lineage>
        <taxon>Viruses</taxon>
        <taxon>Duplodnaviria</taxon>
        <taxon>Heunggongvirae</taxon>
        <taxon>Uroviricota</taxon>
        <taxon>Caudoviricetes</taxon>
    </lineage>
</organism>
<sequence length="133" mass="14012">MKYTDAVQVIRDAITAATGIPTARVLQPGFTDGPLPLAHVSLVQTQTGDYDRDDTISISIYVKTPASPAEVGAAALADQIEGAFDVRPVVGASGWVDAAEIDSCLGVQPYFEAVEVVHMTATVTHRPISDDTN</sequence>
<evidence type="ECO:0000313" key="1">
    <source>
        <dbReference type="EMBL" id="DAF50207.1"/>
    </source>
</evidence>
<name>A0A8S5SHS5_9CAUD</name>